<reference evidence="2" key="1">
    <citation type="journal article" date="2017" name="Nat. Microbiol.">
        <title>Global analysis of biosynthetic gene clusters reveals vast potential of secondary metabolite production in Penicillium species.</title>
        <authorList>
            <person name="Nielsen J.C."/>
            <person name="Grijseels S."/>
            <person name="Prigent S."/>
            <person name="Ji B."/>
            <person name="Dainat J."/>
            <person name="Nielsen K.F."/>
            <person name="Frisvad J.C."/>
            <person name="Workman M."/>
            <person name="Nielsen J."/>
        </authorList>
    </citation>
    <scope>NUCLEOTIDE SEQUENCE [LARGE SCALE GENOMIC DNA]</scope>
    <source>
        <strain evidence="2">IBT 29486</strain>
    </source>
</reference>
<gene>
    <name evidence="1" type="ORF">PENVUL_c027G00591</name>
</gene>
<dbReference type="Proteomes" id="UP000191518">
    <property type="component" value="Unassembled WGS sequence"/>
</dbReference>
<comment type="caution">
    <text evidence="1">The sequence shown here is derived from an EMBL/GenBank/DDBJ whole genome shotgun (WGS) entry which is preliminary data.</text>
</comment>
<evidence type="ECO:0000313" key="1">
    <source>
        <dbReference type="EMBL" id="OQE05076.1"/>
    </source>
</evidence>
<evidence type="ECO:0000313" key="2">
    <source>
        <dbReference type="Proteomes" id="UP000191518"/>
    </source>
</evidence>
<dbReference type="EMBL" id="MDYP01000027">
    <property type="protein sequence ID" value="OQE05076.1"/>
    <property type="molecule type" value="Genomic_DNA"/>
</dbReference>
<proteinExistence type="predicted"/>
<dbReference type="STRING" id="29845.A0A1V6RTW7"/>
<accession>A0A1V6RTW7</accession>
<dbReference type="InterPro" id="IPR029052">
    <property type="entry name" value="Metallo-depent_PP-like"/>
</dbReference>
<name>A0A1V6RTW7_9EURO</name>
<protein>
    <submittedName>
        <fullName evidence="1">Uncharacterized protein</fullName>
    </submittedName>
</protein>
<dbReference type="Gene3D" id="3.60.21.10">
    <property type="match status" value="1"/>
</dbReference>
<organism evidence="1 2">
    <name type="scientific">Penicillium vulpinum</name>
    <dbReference type="NCBI Taxonomy" id="29845"/>
    <lineage>
        <taxon>Eukaryota</taxon>
        <taxon>Fungi</taxon>
        <taxon>Dikarya</taxon>
        <taxon>Ascomycota</taxon>
        <taxon>Pezizomycotina</taxon>
        <taxon>Eurotiomycetes</taxon>
        <taxon>Eurotiomycetidae</taxon>
        <taxon>Eurotiales</taxon>
        <taxon>Aspergillaceae</taxon>
        <taxon>Penicillium</taxon>
    </lineage>
</organism>
<sequence>MAFRGILNGTNNNKEVARIQPASEMIQQDGFKDAVNRQDIDLFVLIGHNPVKPGIPKRESSFPILMESATGSRRMLNTPIGLNVTKGIINNAATATVVDPARSINSRMIIVN</sequence>
<dbReference type="AlphaFoldDB" id="A0A1V6RTW7"/>
<keyword evidence="2" id="KW-1185">Reference proteome</keyword>